<dbReference type="Pfam" id="PF07332">
    <property type="entry name" value="Phage_holin_3_6"/>
    <property type="match status" value="1"/>
</dbReference>
<evidence type="ECO:0000256" key="1">
    <source>
        <dbReference type="SAM" id="Phobius"/>
    </source>
</evidence>
<evidence type="ECO:0000313" key="2">
    <source>
        <dbReference type="EMBL" id="GMA90756.1"/>
    </source>
</evidence>
<gene>
    <name evidence="2" type="ORF">GCM10025869_12850</name>
</gene>
<dbReference type="EMBL" id="BSVA01000001">
    <property type="protein sequence ID" value="GMA90756.1"/>
    <property type="molecule type" value="Genomic_DNA"/>
</dbReference>
<dbReference type="Proteomes" id="UP001157069">
    <property type="component" value="Unassembled WGS sequence"/>
</dbReference>
<proteinExistence type="predicted"/>
<dbReference type="RefSeq" id="WP_284298676.1">
    <property type="nucleotide sequence ID" value="NZ_BSVA01000001.1"/>
</dbReference>
<comment type="caution">
    <text evidence="2">The sequence shown here is derived from an EMBL/GenBank/DDBJ whole genome shotgun (WGS) entry which is preliminary data.</text>
</comment>
<accession>A0ABQ6JVU1</accession>
<name>A0ABQ6JVU1_9MICO</name>
<feature type="transmembrane region" description="Helical" evidence="1">
    <location>
        <begin position="83"/>
        <end position="104"/>
    </location>
</feature>
<keyword evidence="1" id="KW-0472">Membrane</keyword>
<reference evidence="3" key="1">
    <citation type="journal article" date="2019" name="Int. J. Syst. Evol. Microbiol.">
        <title>The Global Catalogue of Microorganisms (GCM) 10K type strain sequencing project: providing services to taxonomists for standard genome sequencing and annotation.</title>
        <authorList>
            <consortium name="The Broad Institute Genomics Platform"/>
            <consortium name="The Broad Institute Genome Sequencing Center for Infectious Disease"/>
            <person name="Wu L."/>
            <person name="Ma J."/>
        </authorList>
    </citation>
    <scope>NUCLEOTIDE SEQUENCE [LARGE SCALE GENOMIC DNA]</scope>
    <source>
        <strain evidence="3">NBRC 108755</strain>
    </source>
</reference>
<dbReference type="InterPro" id="IPR009937">
    <property type="entry name" value="Phage_holin_3_6"/>
</dbReference>
<keyword evidence="1" id="KW-1133">Transmembrane helix</keyword>
<feature type="transmembrane region" description="Helical" evidence="1">
    <location>
        <begin position="54"/>
        <end position="77"/>
    </location>
</feature>
<protein>
    <submittedName>
        <fullName evidence="2">Membrane protein</fullName>
    </submittedName>
</protein>
<sequence length="141" mass="15001">MTDPAAEPKPRKRSLFELLASLPEQVQTLVHREIELVKTELVEKLKAIGTGAGLLLGAVIVFLFFIGVLLTLAIIGLSAVLPAWAAALIVAGVLLLVAVILGLVGYRILMRGIPPVPTESIASIQKDIFAIKGEGRRGTDE</sequence>
<evidence type="ECO:0000313" key="3">
    <source>
        <dbReference type="Proteomes" id="UP001157069"/>
    </source>
</evidence>
<keyword evidence="1" id="KW-0812">Transmembrane</keyword>
<keyword evidence="3" id="KW-1185">Reference proteome</keyword>
<organism evidence="2 3">
    <name type="scientific">Homoserinibacter gongjuensis</name>
    <dbReference type="NCBI Taxonomy" id="1162968"/>
    <lineage>
        <taxon>Bacteria</taxon>
        <taxon>Bacillati</taxon>
        <taxon>Actinomycetota</taxon>
        <taxon>Actinomycetes</taxon>
        <taxon>Micrococcales</taxon>
        <taxon>Microbacteriaceae</taxon>
        <taxon>Homoserinibacter</taxon>
    </lineage>
</organism>